<dbReference type="Pfam" id="PF00482">
    <property type="entry name" value="T2SSF"/>
    <property type="match status" value="2"/>
</dbReference>
<keyword evidence="3" id="KW-1003">Cell membrane</keyword>
<feature type="transmembrane region" description="Helical" evidence="7">
    <location>
        <begin position="166"/>
        <end position="188"/>
    </location>
</feature>
<evidence type="ECO:0000256" key="6">
    <source>
        <dbReference type="ARBA" id="ARBA00023136"/>
    </source>
</evidence>
<evidence type="ECO:0000259" key="8">
    <source>
        <dbReference type="Pfam" id="PF00482"/>
    </source>
</evidence>
<dbReference type="PATRIC" id="fig|52689.4.peg.3512"/>
<dbReference type="STRING" id="52689.AKG39_02930"/>
<feature type="transmembrane region" description="Helical" evidence="7">
    <location>
        <begin position="366"/>
        <end position="390"/>
    </location>
</feature>
<comment type="caution">
    <text evidence="9">The sequence shown here is derived from an EMBL/GenBank/DDBJ whole genome shotgun (WGS) entry which is preliminary data.</text>
</comment>
<evidence type="ECO:0000256" key="5">
    <source>
        <dbReference type="ARBA" id="ARBA00022989"/>
    </source>
</evidence>
<reference evidence="10" key="1">
    <citation type="submission" date="2015-07" db="EMBL/GenBank/DDBJ databases">
        <title>Draft genome sequence of Acetobacterium bakii DSM 8293, a potential psychrophilic chemical producer through syngas fermentation.</title>
        <authorList>
            <person name="Song Y."/>
            <person name="Hwang S."/>
            <person name="Cho B.-K."/>
        </authorList>
    </citation>
    <scope>NUCLEOTIDE SEQUENCE [LARGE SCALE GENOMIC DNA]</scope>
    <source>
        <strain evidence="10">DSM 8239</strain>
    </source>
</reference>
<dbReference type="AlphaFoldDB" id="A0A0L6U5P4"/>
<proteinExistence type="inferred from homology"/>
<sequence>MPTYKYTAKNLQSKIVRGTMEASSAEVVRRTLRQKNEFAIKISEVEENKKQYKLKPMELSDFSRQVASMMASGITVIRAIRIMEERDIKLPLKKVYSTLYKEIQRGNTLSFAMEATGGSFPELLINMYKAGEASGQMEGTARKMADHYEKEHKLNGKIKSAMTYPAILFVVTIMVVILIFTLILPQFFTLFEGIELPAITQLMINISSSLTHYWLFYIIGTLILMVLTTFLLTIPSVKQGLDQFKLKIPQIGKLLKIIYTARFARTLSSLYSSGLAMINALNISGSIIGNTYLQSQFPQAIAQVRNGEPLSASIGTIKGFDPKLVSTIYIGEESGNLDEMLETVADAFDYEAEMATTRLVTFIEPIMIIIMAVIVGGIMLSVMLPIMTLYQNIG</sequence>
<dbReference type="PRINTS" id="PR00812">
    <property type="entry name" value="BCTERIALGSPF"/>
</dbReference>
<organism evidence="9 10">
    <name type="scientific">Acetobacterium bakii</name>
    <dbReference type="NCBI Taxonomy" id="52689"/>
    <lineage>
        <taxon>Bacteria</taxon>
        <taxon>Bacillati</taxon>
        <taxon>Bacillota</taxon>
        <taxon>Clostridia</taxon>
        <taxon>Eubacteriales</taxon>
        <taxon>Eubacteriaceae</taxon>
        <taxon>Acetobacterium</taxon>
    </lineage>
</organism>
<evidence type="ECO:0000256" key="2">
    <source>
        <dbReference type="ARBA" id="ARBA00005745"/>
    </source>
</evidence>
<evidence type="ECO:0000313" key="10">
    <source>
        <dbReference type="Proteomes" id="UP000036873"/>
    </source>
</evidence>
<dbReference type="OrthoDB" id="9805682at2"/>
<dbReference type="PANTHER" id="PTHR30012">
    <property type="entry name" value="GENERAL SECRETION PATHWAY PROTEIN"/>
    <property type="match status" value="1"/>
</dbReference>
<keyword evidence="10" id="KW-1185">Reference proteome</keyword>
<keyword evidence="6 7" id="KW-0472">Membrane</keyword>
<feature type="domain" description="Type II secretion system protein GspF" evidence="8">
    <location>
        <begin position="62"/>
        <end position="185"/>
    </location>
</feature>
<dbReference type="PANTHER" id="PTHR30012:SF0">
    <property type="entry name" value="TYPE II SECRETION SYSTEM PROTEIN F-RELATED"/>
    <property type="match status" value="1"/>
</dbReference>
<keyword evidence="4 7" id="KW-0812">Transmembrane</keyword>
<accession>A0A0L6U5P4</accession>
<comment type="subcellular location">
    <subcellularLocation>
        <location evidence="1">Cell membrane</location>
        <topology evidence="1">Multi-pass membrane protein</topology>
    </subcellularLocation>
</comment>
<dbReference type="RefSeq" id="WP_050738861.1">
    <property type="nucleotide sequence ID" value="NZ_LGYO01000007.1"/>
</dbReference>
<evidence type="ECO:0000256" key="7">
    <source>
        <dbReference type="SAM" id="Phobius"/>
    </source>
</evidence>
<feature type="transmembrane region" description="Helical" evidence="7">
    <location>
        <begin position="214"/>
        <end position="237"/>
    </location>
</feature>
<keyword evidence="5 7" id="KW-1133">Transmembrane helix</keyword>
<evidence type="ECO:0000256" key="3">
    <source>
        <dbReference type="ARBA" id="ARBA00022475"/>
    </source>
</evidence>
<dbReference type="InterPro" id="IPR003004">
    <property type="entry name" value="GspF/PilC"/>
</dbReference>
<gene>
    <name evidence="9" type="ORF">AKG39_02930</name>
</gene>
<evidence type="ECO:0000256" key="4">
    <source>
        <dbReference type="ARBA" id="ARBA00022692"/>
    </source>
</evidence>
<comment type="similarity">
    <text evidence="2">Belongs to the GSP F family.</text>
</comment>
<dbReference type="InterPro" id="IPR042094">
    <property type="entry name" value="T2SS_GspF_sf"/>
</dbReference>
<name>A0A0L6U5P4_9FIRM</name>
<evidence type="ECO:0000313" key="9">
    <source>
        <dbReference type="EMBL" id="KNZ43120.1"/>
    </source>
</evidence>
<dbReference type="GO" id="GO:0005886">
    <property type="term" value="C:plasma membrane"/>
    <property type="evidence" value="ECO:0007669"/>
    <property type="project" value="UniProtKB-SubCell"/>
</dbReference>
<dbReference type="EMBL" id="LGYO01000007">
    <property type="protein sequence ID" value="KNZ43120.1"/>
    <property type="molecule type" value="Genomic_DNA"/>
</dbReference>
<dbReference type="InterPro" id="IPR018076">
    <property type="entry name" value="T2SS_GspF_dom"/>
</dbReference>
<dbReference type="Proteomes" id="UP000036873">
    <property type="component" value="Unassembled WGS sequence"/>
</dbReference>
<feature type="domain" description="Type II secretion system protein GspF" evidence="8">
    <location>
        <begin position="263"/>
        <end position="385"/>
    </location>
</feature>
<dbReference type="Gene3D" id="1.20.81.30">
    <property type="entry name" value="Type II secretion system (T2SS), domain F"/>
    <property type="match status" value="2"/>
</dbReference>
<evidence type="ECO:0000256" key="1">
    <source>
        <dbReference type="ARBA" id="ARBA00004651"/>
    </source>
</evidence>
<protein>
    <submittedName>
        <fullName evidence="9">Type II secretion pathway protein XcpS</fullName>
    </submittedName>
</protein>